<evidence type="ECO:0000313" key="1">
    <source>
        <dbReference type="EMBL" id="SVE15477.1"/>
    </source>
</evidence>
<name>A0A383B5T7_9ZZZZ</name>
<protein>
    <submittedName>
        <fullName evidence="1">Uncharacterized protein</fullName>
    </submittedName>
</protein>
<proteinExistence type="predicted"/>
<feature type="non-terminal residue" evidence="1">
    <location>
        <position position="247"/>
    </location>
</feature>
<dbReference type="EMBL" id="UINC01197808">
    <property type="protein sequence ID" value="SVE15477.1"/>
    <property type="molecule type" value="Genomic_DNA"/>
</dbReference>
<feature type="non-terminal residue" evidence="1">
    <location>
        <position position="1"/>
    </location>
</feature>
<reference evidence="1" key="1">
    <citation type="submission" date="2018-05" db="EMBL/GenBank/DDBJ databases">
        <authorList>
            <person name="Lanie J.A."/>
            <person name="Ng W.-L."/>
            <person name="Kazmierczak K.M."/>
            <person name="Andrzejewski T.M."/>
            <person name="Davidsen T.M."/>
            <person name="Wayne K.J."/>
            <person name="Tettelin H."/>
            <person name="Glass J.I."/>
            <person name="Rusch D."/>
            <person name="Podicherti R."/>
            <person name="Tsui H.-C.T."/>
            <person name="Winkler M.E."/>
        </authorList>
    </citation>
    <scope>NUCLEOTIDE SEQUENCE</scope>
</reference>
<dbReference type="AlphaFoldDB" id="A0A383B5T7"/>
<sequence>QGESAQWNTDNNAWFGSLSDINIASGYWLGVVEPDTVQVCGYSFNPDRIYNFQSPGSNLISFPVPWCVPVEDAIPDEIQLYLQNQSNDSFASNFFIGEGQASVLMDYEWIGSLENLCGAKGYWASVSSEVSFIFVTGDQSERDVGQLTRELADSPIEKYPEGFVYPQSSQQSFFIIDEIDRNEDVSLDDSWILSYCNYNLAGARKWSDEMLDIPIMGYNGTPETKGLCEPGDIPQLKLLTANGDLMI</sequence>
<organism evidence="1">
    <name type="scientific">marine metagenome</name>
    <dbReference type="NCBI Taxonomy" id="408172"/>
    <lineage>
        <taxon>unclassified sequences</taxon>
        <taxon>metagenomes</taxon>
        <taxon>ecological metagenomes</taxon>
    </lineage>
</organism>
<gene>
    <name evidence="1" type="ORF">METZ01_LOCUS468331</name>
</gene>
<accession>A0A383B5T7</accession>